<dbReference type="GO" id="GO:0007031">
    <property type="term" value="P:peroxisome organization"/>
    <property type="evidence" value="ECO:0007669"/>
    <property type="project" value="UniProtKB-ARBA"/>
</dbReference>
<feature type="compositionally biased region" description="Low complexity" evidence="5">
    <location>
        <begin position="651"/>
        <end position="668"/>
    </location>
</feature>
<protein>
    <submittedName>
        <fullName evidence="7">211e14f3-ef2b-407c-9c82-2616519520cf</fullName>
    </submittedName>
</protein>
<reference evidence="7 8" key="1">
    <citation type="submission" date="2018-04" db="EMBL/GenBank/DDBJ databases">
        <authorList>
            <person name="Huttner S."/>
            <person name="Dainat J."/>
        </authorList>
    </citation>
    <scope>NUCLEOTIDE SEQUENCE [LARGE SCALE GENOMIC DNA]</scope>
</reference>
<evidence type="ECO:0000259" key="6">
    <source>
        <dbReference type="SMART" id="SM00693"/>
    </source>
</evidence>
<evidence type="ECO:0000256" key="1">
    <source>
        <dbReference type="ARBA" id="ARBA00004127"/>
    </source>
</evidence>
<evidence type="ECO:0000256" key="2">
    <source>
        <dbReference type="ARBA" id="ARBA00022692"/>
    </source>
</evidence>
<feature type="region of interest" description="Disordered" evidence="5">
    <location>
        <begin position="538"/>
        <end position="668"/>
    </location>
</feature>
<sequence length="772" mass="83287">MSPPRMQRGDTLDSSSLHPPSTPSRNDGSATNTTYAAFSPATLSTTTPSATSAAKRRSTILVHQKSPLLLATPPQITRALAYSHPFLLPLNRLVGLITWTTGDPWESFLLVAAFWAAVLYGDIIIRTAGPVVLVLVLIGGMYGRRFSPLSSSGWSEPGLGSADGSASASEAKGAKATRKSKNLKVDGLPDKYAKASNGNAGAGGAGGAGGAAGHKRNQGSISEVTNTRHQKTLDEIVETLREFTARCNILLEPLLELTDFLSTQRTPTSATTRPALTTLFVRILLCTPFWFCLTLPPLRIITTRRVILILGTILLTWHARVIRVTRAILWRSATIRRVLALVTGLQFEGLSKPPSASLAVATGSAASSAASSNKAKSSSSSGPGKASRESELTKALRRARGGRGTGVRFTFIIYENQRRWIALGWTSSLFAYERPAWTDENNNPVPPRHEFELPEVEDGSNMRWQWAEGSRWRVDGVPDEAVMTGDNEEAEWDYDGPGGRMGWIYYDNKWQNGRRGQDGWGRWTRRRKWYRDAELVEADDAAEEETPNGAAADADRSQTPTPTPSAPPRPPGLNPTPAVPTVDLTPSSPAATSFSSSSASNQHHAHSRRSPDEREQDDDRPAAQQDTASLLSTSSRSARFRPPSLRRRVTDASLRSARGSGGSSSRRASVSLAAADAAEDDDAAVLDTRARLALHEAPGTETSKALHASNSPFVSVYSRTDLRSSLTAPTTSSSPRVHAISLIVSYTRLSTRNTSPTRCELCHPSPSPRSIA</sequence>
<feature type="compositionally biased region" description="Low complexity" evidence="5">
    <location>
        <begin position="160"/>
        <end position="171"/>
    </location>
</feature>
<feature type="compositionally biased region" description="Pro residues" evidence="5">
    <location>
        <begin position="561"/>
        <end position="578"/>
    </location>
</feature>
<dbReference type="GO" id="GO:0012505">
    <property type="term" value="C:endomembrane system"/>
    <property type="evidence" value="ECO:0007669"/>
    <property type="project" value="UniProtKB-SubCell"/>
</dbReference>
<feature type="compositionally biased region" description="Basic and acidic residues" evidence="5">
    <location>
        <begin position="609"/>
        <end position="621"/>
    </location>
</feature>
<feature type="compositionally biased region" description="Low complexity" evidence="5">
    <location>
        <begin position="587"/>
        <end position="602"/>
    </location>
</feature>
<dbReference type="EMBL" id="OUUZ01000018">
    <property type="protein sequence ID" value="SPQ26708.1"/>
    <property type="molecule type" value="Genomic_DNA"/>
</dbReference>
<feature type="compositionally biased region" description="Low complexity" evidence="5">
    <location>
        <begin position="370"/>
        <end position="385"/>
    </location>
</feature>
<dbReference type="InterPro" id="IPR006614">
    <property type="entry name" value="Peroxin/Ferlin"/>
</dbReference>
<feature type="compositionally biased region" description="Low complexity" evidence="5">
    <location>
        <begin position="627"/>
        <end position="637"/>
    </location>
</feature>
<keyword evidence="4" id="KW-0472">Membrane</keyword>
<evidence type="ECO:0000256" key="4">
    <source>
        <dbReference type="ARBA" id="ARBA00023136"/>
    </source>
</evidence>
<evidence type="ECO:0000313" key="8">
    <source>
        <dbReference type="Proteomes" id="UP000289323"/>
    </source>
</evidence>
<feature type="region of interest" description="Disordered" evidence="5">
    <location>
        <begin position="203"/>
        <end position="225"/>
    </location>
</feature>
<feature type="region of interest" description="Disordered" evidence="5">
    <location>
        <begin position="1"/>
        <end position="31"/>
    </location>
</feature>
<dbReference type="AlphaFoldDB" id="A0A446BW09"/>
<evidence type="ECO:0000256" key="5">
    <source>
        <dbReference type="SAM" id="MobiDB-lite"/>
    </source>
</evidence>
<dbReference type="Pfam" id="PF06398">
    <property type="entry name" value="Pex24p"/>
    <property type="match status" value="1"/>
</dbReference>
<dbReference type="GO" id="GO:0005778">
    <property type="term" value="C:peroxisomal membrane"/>
    <property type="evidence" value="ECO:0007669"/>
    <property type="project" value="TreeGrafter"/>
</dbReference>
<feature type="region of interest" description="Disordered" evidence="5">
    <location>
        <begin position="370"/>
        <end position="399"/>
    </location>
</feature>
<dbReference type="Proteomes" id="UP000289323">
    <property type="component" value="Unassembled WGS sequence"/>
</dbReference>
<dbReference type="InterPro" id="IPR010482">
    <property type="entry name" value="TECPR1-like_DysF"/>
</dbReference>
<evidence type="ECO:0000256" key="3">
    <source>
        <dbReference type="ARBA" id="ARBA00022989"/>
    </source>
</evidence>
<dbReference type="SMART" id="SM00693">
    <property type="entry name" value="DysFN"/>
    <property type="match status" value="1"/>
</dbReference>
<keyword evidence="3" id="KW-1133">Transmembrane helix</keyword>
<feature type="region of interest" description="Disordered" evidence="5">
    <location>
        <begin position="160"/>
        <end position="180"/>
    </location>
</feature>
<organism evidence="7 8">
    <name type="scientific">Thermothielavioides terrestris</name>
    <dbReference type="NCBI Taxonomy" id="2587410"/>
    <lineage>
        <taxon>Eukaryota</taxon>
        <taxon>Fungi</taxon>
        <taxon>Dikarya</taxon>
        <taxon>Ascomycota</taxon>
        <taxon>Pezizomycotina</taxon>
        <taxon>Sordariomycetes</taxon>
        <taxon>Sordariomycetidae</taxon>
        <taxon>Sordariales</taxon>
        <taxon>Chaetomiaceae</taxon>
        <taxon>Thermothielavioides</taxon>
    </lineage>
</organism>
<comment type="subcellular location">
    <subcellularLocation>
        <location evidence="1">Endomembrane system</location>
        <topology evidence="1">Multi-pass membrane protein</topology>
    </subcellularLocation>
</comment>
<dbReference type="PANTHER" id="PTHR31679">
    <property type="entry name" value="PEROXISOMAL MEMBRANE PROTEIN PEX30-RELATED"/>
    <property type="match status" value="1"/>
</dbReference>
<feature type="compositionally biased region" description="Gly residues" evidence="5">
    <location>
        <begin position="203"/>
        <end position="212"/>
    </location>
</feature>
<accession>A0A446BW09</accession>
<evidence type="ECO:0000313" key="7">
    <source>
        <dbReference type="EMBL" id="SPQ26708.1"/>
    </source>
</evidence>
<feature type="compositionally biased region" description="Polar residues" evidence="5">
    <location>
        <begin position="12"/>
        <end position="31"/>
    </location>
</feature>
<name>A0A446BW09_9PEZI</name>
<dbReference type="PANTHER" id="PTHR31679:SF2">
    <property type="entry name" value="PEROXISOMAL MEMBRANE PROTEIN PEX30-RELATED"/>
    <property type="match status" value="1"/>
</dbReference>
<gene>
    <name evidence="7" type="ORF">TT172_LOCUS9127</name>
</gene>
<keyword evidence="2" id="KW-0812">Transmembrane</keyword>
<dbReference type="InterPro" id="IPR052646">
    <property type="entry name" value="Peroxisomal_PEX28-32"/>
</dbReference>
<feature type="domain" description="Peroxin/Ferlin" evidence="6">
    <location>
        <begin position="406"/>
        <end position="475"/>
    </location>
</feature>
<proteinExistence type="predicted"/>